<evidence type="ECO:0000313" key="2">
    <source>
        <dbReference type="Proteomes" id="UP000324632"/>
    </source>
</evidence>
<organism evidence="1 2">
    <name type="scientific">Triplophysa tibetana</name>
    <dbReference type="NCBI Taxonomy" id="1572043"/>
    <lineage>
        <taxon>Eukaryota</taxon>
        <taxon>Metazoa</taxon>
        <taxon>Chordata</taxon>
        <taxon>Craniata</taxon>
        <taxon>Vertebrata</taxon>
        <taxon>Euteleostomi</taxon>
        <taxon>Actinopterygii</taxon>
        <taxon>Neopterygii</taxon>
        <taxon>Teleostei</taxon>
        <taxon>Ostariophysi</taxon>
        <taxon>Cypriniformes</taxon>
        <taxon>Nemacheilidae</taxon>
        <taxon>Triplophysa</taxon>
    </lineage>
</organism>
<comment type="caution">
    <text evidence="1">The sequence shown here is derived from an EMBL/GenBank/DDBJ whole genome shotgun (WGS) entry which is preliminary data.</text>
</comment>
<proteinExistence type="predicted"/>
<gene>
    <name evidence="1" type="ORF">E1301_Tti010506</name>
</gene>
<dbReference type="EMBL" id="SOYY01000019">
    <property type="protein sequence ID" value="KAA0707735.1"/>
    <property type="molecule type" value="Genomic_DNA"/>
</dbReference>
<sequence length="86" mass="10014">MCGRVQLQEKEKILPAKKRLFLLFLFKFHSYWPLAPFQRPMQKESLVDGGKDVAIVMWQHIATILVLPRSEEGLVMTSSNKPEEEE</sequence>
<keyword evidence="2" id="KW-1185">Reference proteome</keyword>
<dbReference type="AlphaFoldDB" id="A0A5A9NEU1"/>
<accession>A0A5A9NEU1</accession>
<evidence type="ECO:0000313" key="1">
    <source>
        <dbReference type="EMBL" id="KAA0707735.1"/>
    </source>
</evidence>
<protein>
    <submittedName>
        <fullName evidence="1">Uncharacterized protein</fullName>
    </submittedName>
</protein>
<dbReference type="Proteomes" id="UP000324632">
    <property type="component" value="Chromosome 19"/>
</dbReference>
<name>A0A5A9NEU1_9TELE</name>
<reference evidence="1 2" key="1">
    <citation type="journal article" date="2019" name="Mol. Ecol. Resour.">
        <title>Chromosome-level genome assembly of Triplophysa tibetana, a fish adapted to the harsh high-altitude environment of the Tibetan Plateau.</title>
        <authorList>
            <person name="Yang X."/>
            <person name="Liu H."/>
            <person name="Ma Z."/>
            <person name="Zou Y."/>
            <person name="Zou M."/>
            <person name="Mao Y."/>
            <person name="Li X."/>
            <person name="Wang H."/>
            <person name="Chen T."/>
            <person name="Wang W."/>
            <person name="Yang R."/>
        </authorList>
    </citation>
    <scope>NUCLEOTIDE SEQUENCE [LARGE SCALE GENOMIC DNA]</scope>
    <source>
        <strain evidence="1">TTIB1903HZAU</strain>
        <tissue evidence="1">Muscle</tissue>
    </source>
</reference>